<evidence type="ECO:0000313" key="13">
    <source>
        <dbReference type="Proteomes" id="UP000232164"/>
    </source>
</evidence>
<dbReference type="GO" id="GO:0005524">
    <property type="term" value="F:ATP binding"/>
    <property type="evidence" value="ECO:0007669"/>
    <property type="project" value="UniProtKB-KW"/>
</dbReference>
<dbReference type="AlphaFoldDB" id="A0A2N0CYC3"/>
<keyword evidence="10" id="KW-0732">Signal</keyword>
<organism evidence="12 13">
    <name type="scientific">Rhizobium sullae</name>
    <name type="common">Rhizobium hedysari</name>
    <dbReference type="NCBI Taxonomy" id="50338"/>
    <lineage>
        <taxon>Bacteria</taxon>
        <taxon>Pseudomonadati</taxon>
        <taxon>Pseudomonadota</taxon>
        <taxon>Alphaproteobacteria</taxon>
        <taxon>Hyphomicrobiales</taxon>
        <taxon>Rhizobiaceae</taxon>
        <taxon>Rhizobium/Agrobacterium group</taxon>
        <taxon>Rhizobium</taxon>
    </lineage>
</organism>
<keyword evidence="9" id="KW-1133">Transmembrane helix</keyword>
<dbReference type="InterPro" id="IPR003594">
    <property type="entry name" value="HATPase_dom"/>
</dbReference>
<dbReference type="InterPro" id="IPR036890">
    <property type="entry name" value="HATPase_C_sf"/>
</dbReference>
<reference evidence="12 13" key="2">
    <citation type="submission" date="2017-12" db="EMBL/GenBank/DDBJ databases">
        <title>Genome sequence of Rhizobium sullae HCNT1 isolated from Sulla coronaria nodules and featuring peculiar denitrification phenotypes.</title>
        <authorList>
            <person name="De Diego-Diaz B."/>
            <person name="Treu L."/>
            <person name="Campanaro S."/>
            <person name="Da Silva Duarte V."/>
            <person name="Basaglia M."/>
            <person name="Favaro L."/>
            <person name="Casella S."/>
            <person name="Squartini A."/>
        </authorList>
    </citation>
    <scope>NUCLEOTIDE SEQUENCE [LARGE SCALE GENOMIC DNA]</scope>
    <source>
        <strain evidence="12 13">HCNT1</strain>
    </source>
</reference>
<dbReference type="PANTHER" id="PTHR43065">
    <property type="entry name" value="SENSOR HISTIDINE KINASE"/>
    <property type="match status" value="1"/>
</dbReference>
<evidence type="ECO:0000256" key="3">
    <source>
        <dbReference type="ARBA" id="ARBA00022553"/>
    </source>
</evidence>
<comment type="caution">
    <text evidence="12">The sequence shown here is derived from an EMBL/GenBank/DDBJ whole genome shotgun (WGS) entry which is preliminary data.</text>
</comment>
<sequence>MRWGKRSGRLQCAGLLLAAASLIVSNCHAANSGTSFPIIDRVPRILILYPYDERLVATTVAGEALRSHLLEATDGKVDLFSEFLDLSRFPEADHVARMGQYLAEKYAARRPDVVVALGRESASFISANRSAIAPTAKIVAAGFGNSTAEKINLPDDVIGAFTTFDILKTAEMARNLQPNARHLYIIGGSSDFDRGWLATARADLGEFSQSYKTTYLEDLTIEEFIERASHVPYDSIILALTVFKDRAGRNFIPREAVRQIAATASAPVYGPYQTYIDHGVVGGNTVMFETLGRTVGNLVIDAIAGKPVADVNASQTFIVDARQLRRWGLPEKDLPPGTVQMYKQKGFWEEHWLAATGVLAVVFMQAGVIATLLLERRRRRDAERRSRLHLLEVVHLNQSATAGALSSSIAHELNQPLSAIRNNAEAAFELLRSETPNLELIRQILQDIQEDDQRAGDIIGRMRGLLKKRSEIDWQEFDLNDVMSSAIRIIHGEAERRGITLKAAEPTAELRVRADKVHVQQVVLNLATNAMDAMLDVGSPRRTLTFATGLANEKAALCVTDTGNGIPEERLPRIFDPFYTTKQAGTGLGLSIARAIVETYGGTISASNRSEGGAIFRVVLPLARREENV</sequence>
<dbReference type="STRING" id="1041146.GCA_000427985_04664"/>
<gene>
    <name evidence="12" type="ORF">CWR43_35890</name>
</gene>
<dbReference type="SUPFAM" id="SSF47384">
    <property type="entry name" value="Homodimeric domain of signal transducing histidine kinase"/>
    <property type="match status" value="1"/>
</dbReference>
<dbReference type="InterPro" id="IPR005467">
    <property type="entry name" value="His_kinase_dom"/>
</dbReference>
<dbReference type="Pfam" id="PF00512">
    <property type="entry name" value="HisKA"/>
    <property type="match status" value="1"/>
</dbReference>
<dbReference type="CDD" id="cd00082">
    <property type="entry name" value="HisKA"/>
    <property type="match status" value="1"/>
</dbReference>
<keyword evidence="9" id="KW-0812">Transmembrane</keyword>
<evidence type="ECO:0000256" key="8">
    <source>
        <dbReference type="ARBA" id="ARBA00023012"/>
    </source>
</evidence>
<keyword evidence="3" id="KW-0597">Phosphoprotein</keyword>
<proteinExistence type="predicted"/>
<dbReference type="InterPro" id="IPR004358">
    <property type="entry name" value="Sig_transdc_His_kin-like_C"/>
</dbReference>
<dbReference type="SMART" id="SM00388">
    <property type="entry name" value="HisKA"/>
    <property type="match status" value="1"/>
</dbReference>
<reference evidence="12 13" key="1">
    <citation type="submission" date="2017-11" db="EMBL/GenBank/DDBJ databases">
        <authorList>
            <person name="Han C.G."/>
        </authorList>
    </citation>
    <scope>NUCLEOTIDE SEQUENCE [LARGE SCALE GENOMIC DNA]</scope>
    <source>
        <strain evidence="12 13">HCNT1</strain>
    </source>
</reference>
<dbReference type="EC" id="2.7.13.3" evidence="2"/>
<keyword evidence="9" id="KW-0472">Membrane</keyword>
<evidence type="ECO:0000259" key="11">
    <source>
        <dbReference type="PROSITE" id="PS50109"/>
    </source>
</evidence>
<evidence type="ECO:0000256" key="5">
    <source>
        <dbReference type="ARBA" id="ARBA00022741"/>
    </source>
</evidence>
<evidence type="ECO:0000256" key="1">
    <source>
        <dbReference type="ARBA" id="ARBA00000085"/>
    </source>
</evidence>
<evidence type="ECO:0000256" key="6">
    <source>
        <dbReference type="ARBA" id="ARBA00022777"/>
    </source>
</evidence>
<dbReference type="GO" id="GO:0000155">
    <property type="term" value="F:phosphorelay sensor kinase activity"/>
    <property type="evidence" value="ECO:0007669"/>
    <property type="project" value="InterPro"/>
</dbReference>
<evidence type="ECO:0000313" key="12">
    <source>
        <dbReference type="EMBL" id="PKA38837.1"/>
    </source>
</evidence>
<dbReference type="PRINTS" id="PR00344">
    <property type="entry name" value="BCTRLSENSOR"/>
</dbReference>
<keyword evidence="6 12" id="KW-0418">Kinase</keyword>
<keyword evidence="4" id="KW-0808">Transferase</keyword>
<evidence type="ECO:0000256" key="7">
    <source>
        <dbReference type="ARBA" id="ARBA00022840"/>
    </source>
</evidence>
<dbReference type="PROSITE" id="PS50109">
    <property type="entry name" value="HIS_KIN"/>
    <property type="match status" value="1"/>
</dbReference>
<accession>A0A2N0CYC3</accession>
<dbReference type="RefSeq" id="WP_100773326.1">
    <property type="nucleotide sequence ID" value="NZ_PIQN01000039.1"/>
</dbReference>
<dbReference type="Gene3D" id="3.30.565.10">
    <property type="entry name" value="Histidine kinase-like ATPase, C-terminal domain"/>
    <property type="match status" value="1"/>
</dbReference>
<feature type="transmembrane region" description="Helical" evidence="9">
    <location>
        <begin position="352"/>
        <end position="374"/>
    </location>
</feature>
<feature type="chain" id="PRO_5014624842" description="histidine kinase" evidence="10">
    <location>
        <begin position="30"/>
        <end position="629"/>
    </location>
</feature>
<feature type="signal peptide" evidence="10">
    <location>
        <begin position="1"/>
        <end position="29"/>
    </location>
</feature>
<evidence type="ECO:0000256" key="10">
    <source>
        <dbReference type="SAM" id="SignalP"/>
    </source>
</evidence>
<dbReference type="EMBL" id="PIQN01000039">
    <property type="protein sequence ID" value="PKA38837.1"/>
    <property type="molecule type" value="Genomic_DNA"/>
</dbReference>
<dbReference type="SMART" id="SM00387">
    <property type="entry name" value="HATPase_c"/>
    <property type="match status" value="1"/>
</dbReference>
<evidence type="ECO:0000256" key="9">
    <source>
        <dbReference type="SAM" id="Phobius"/>
    </source>
</evidence>
<dbReference type="Proteomes" id="UP000232164">
    <property type="component" value="Unassembled WGS sequence"/>
</dbReference>
<evidence type="ECO:0000256" key="4">
    <source>
        <dbReference type="ARBA" id="ARBA00022679"/>
    </source>
</evidence>
<keyword evidence="7" id="KW-0067">ATP-binding</keyword>
<keyword evidence="5" id="KW-0547">Nucleotide-binding</keyword>
<dbReference type="InterPro" id="IPR003661">
    <property type="entry name" value="HisK_dim/P_dom"/>
</dbReference>
<dbReference type="Pfam" id="PF02518">
    <property type="entry name" value="HATPase_c"/>
    <property type="match status" value="1"/>
</dbReference>
<protein>
    <recommendedName>
        <fullName evidence="2">histidine kinase</fullName>
        <ecNumber evidence="2">2.7.13.3</ecNumber>
    </recommendedName>
</protein>
<dbReference type="PANTHER" id="PTHR43065:SF10">
    <property type="entry name" value="PEROXIDE STRESS-ACTIVATED HISTIDINE KINASE MAK3"/>
    <property type="match status" value="1"/>
</dbReference>
<dbReference type="SUPFAM" id="SSF55874">
    <property type="entry name" value="ATPase domain of HSP90 chaperone/DNA topoisomerase II/histidine kinase"/>
    <property type="match status" value="1"/>
</dbReference>
<dbReference type="InterPro" id="IPR036097">
    <property type="entry name" value="HisK_dim/P_sf"/>
</dbReference>
<name>A0A2N0CYC3_RHISU</name>
<dbReference type="FunFam" id="1.10.287.130:FF:000055">
    <property type="entry name" value="Two-component sensor histidine kinase"/>
    <property type="match status" value="1"/>
</dbReference>
<dbReference type="Gene3D" id="1.10.287.130">
    <property type="match status" value="1"/>
</dbReference>
<evidence type="ECO:0000256" key="2">
    <source>
        <dbReference type="ARBA" id="ARBA00012438"/>
    </source>
</evidence>
<comment type="catalytic activity">
    <reaction evidence="1">
        <text>ATP + protein L-histidine = ADP + protein N-phospho-L-histidine.</text>
        <dbReference type="EC" id="2.7.13.3"/>
    </reaction>
</comment>
<feature type="domain" description="Histidine kinase" evidence="11">
    <location>
        <begin position="408"/>
        <end position="624"/>
    </location>
</feature>
<keyword evidence="8" id="KW-0902">Two-component regulatory system</keyword>